<dbReference type="GO" id="GO:0008556">
    <property type="term" value="F:P-type potassium transmembrane transporter activity"/>
    <property type="evidence" value="ECO:0007669"/>
    <property type="project" value="InterPro"/>
</dbReference>
<keyword evidence="8 9" id="KW-0472">Membrane</keyword>
<dbReference type="NCBIfam" id="TIGR00680">
    <property type="entry name" value="kdpA"/>
    <property type="match status" value="1"/>
</dbReference>
<feature type="transmembrane region" description="Helical" evidence="9">
    <location>
        <begin position="428"/>
        <end position="452"/>
    </location>
</feature>
<name>A0A9X3NDD1_9ACTN</name>
<evidence type="ECO:0000256" key="6">
    <source>
        <dbReference type="ARBA" id="ARBA00022989"/>
    </source>
</evidence>
<feature type="transmembrane region" description="Helical" evidence="9">
    <location>
        <begin position="228"/>
        <end position="248"/>
    </location>
</feature>
<evidence type="ECO:0000256" key="8">
    <source>
        <dbReference type="ARBA" id="ARBA00023136"/>
    </source>
</evidence>
<dbReference type="PANTHER" id="PTHR30607">
    <property type="entry name" value="POTASSIUM-TRANSPORTING ATPASE A CHAIN"/>
    <property type="match status" value="1"/>
</dbReference>
<keyword evidence="6 9" id="KW-1133">Transmembrane helix</keyword>
<comment type="function">
    <text evidence="9">Part of the high-affinity ATP-driven potassium transport (or Kdp) system, which catalyzes the hydrolysis of ATP coupled with the electrogenic transport of potassium into the cytoplasm. This subunit binds the extracellular potassium ions and delivers the ions to the membrane domain of KdpB through an intramembrane tunnel.</text>
</comment>
<keyword evidence="5 9" id="KW-0630">Potassium</keyword>
<dbReference type="GO" id="GO:0005886">
    <property type="term" value="C:plasma membrane"/>
    <property type="evidence" value="ECO:0007669"/>
    <property type="project" value="UniProtKB-SubCell"/>
</dbReference>
<evidence type="ECO:0000256" key="1">
    <source>
        <dbReference type="ARBA" id="ARBA00022448"/>
    </source>
</evidence>
<keyword evidence="11" id="KW-1185">Reference proteome</keyword>
<evidence type="ECO:0000256" key="2">
    <source>
        <dbReference type="ARBA" id="ARBA00022475"/>
    </source>
</evidence>
<dbReference type="PANTHER" id="PTHR30607:SF2">
    <property type="entry name" value="POTASSIUM-TRANSPORTING ATPASE POTASSIUM-BINDING SUBUNIT"/>
    <property type="match status" value="1"/>
</dbReference>
<keyword evidence="3 9" id="KW-0633">Potassium transport</keyword>
<feature type="transmembrane region" description="Helical" evidence="9">
    <location>
        <begin position="318"/>
        <end position="342"/>
    </location>
</feature>
<evidence type="ECO:0000256" key="9">
    <source>
        <dbReference type="HAMAP-Rule" id="MF_00275"/>
    </source>
</evidence>
<evidence type="ECO:0000256" key="5">
    <source>
        <dbReference type="ARBA" id="ARBA00022958"/>
    </source>
</evidence>
<feature type="transmembrane region" description="Helical" evidence="9">
    <location>
        <begin position="138"/>
        <end position="159"/>
    </location>
</feature>
<keyword evidence="2 9" id="KW-1003">Cell membrane</keyword>
<feature type="transmembrane region" description="Helical" evidence="9">
    <location>
        <begin position="6"/>
        <end position="29"/>
    </location>
</feature>
<evidence type="ECO:0000313" key="10">
    <source>
        <dbReference type="EMBL" id="MDA0182805.1"/>
    </source>
</evidence>
<gene>
    <name evidence="9 10" type="primary">kdpA</name>
    <name evidence="10" type="ORF">OJ997_21010</name>
</gene>
<feature type="transmembrane region" description="Helical" evidence="9">
    <location>
        <begin position="94"/>
        <end position="118"/>
    </location>
</feature>
<comment type="subcellular location">
    <subcellularLocation>
        <location evidence="9">Cell membrane</location>
        <topology evidence="9">Multi-pass membrane protein</topology>
    </subcellularLocation>
</comment>
<evidence type="ECO:0000256" key="4">
    <source>
        <dbReference type="ARBA" id="ARBA00022692"/>
    </source>
</evidence>
<dbReference type="HAMAP" id="MF_00275">
    <property type="entry name" value="KdpA"/>
    <property type="match status" value="1"/>
</dbReference>
<dbReference type="Proteomes" id="UP001147653">
    <property type="component" value="Unassembled WGS sequence"/>
</dbReference>
<feature type="transmembrane region" description="Helical" evidence="9">
    <location>
        <begin position="472"/>
        <end position="493"/>
    </location>
</feature>
<dbReference type="EMBL" id="JAPDDP010000041">
    <property type="protein sequence ID" value="MDA0182805.1"/>
    <property type="molecule type" value="Genomic_DNA"/>
</dbReference>
<dbReference type="InterPro" id="IPR004623">
    <property type="entry name" value="KdpA"/>
</dbReference>
<feature type="transmembrane region" description="Helical" evidence="9">
    <location>
        <begin position="362"/>
        <end position="382"/>
    </location>
</feature>
<organism evidence="10 11">
    <name type="scientific">Solirubrobacter phytolaccae</name>
    <dbReference type="NCBI Taxonomy" id="1404360"/>
    <lineage>
        <taxon>Bacteria</taxon>
        <taxon>Bacillati</taxon>
        <taxon>Actinomycetota</taxon>
        <taxon>Thermoleophilia</taxon>
        <taxon>Solirubrobacterales</taxon>
        <taxon>Solirubrobacteraceae</taxon>
        <taxon>Solirubrobacter</taxon>
    </lineage>
</organism>
<evidence type="ECO:0000256" key="3">
    <source>
        <dbReference type="ARBA" id="ARBA00022538"/>
    </source>
</evidence>
<dbReference type="AlphaFoldDB" id="A0A9X3NDD1"/>
<dbReference type="RefSeq" id="WP_270027187.1">
    <property type="nucleotide sequence ID" value="NZ_JAPDDP010000041.1"/>
</dbReference>
<accession>A0A9X3NDD1</accession>
<comment type="similarity">
    <text evidence="9">Belongs to the KdpA family.</text>
</comment>
<keyword evidence="4 9" id="KW-0812">Transmembrane</keyword>
<protein>
    <recommendedName>
        <fullName evidence="9">Potassium-transporting ATPase potassium-binding subunit</fullName>
    </recommendedName>
    <alternativeName>
        <fullName evidence="9">ATP phosphohydrolase [potassium-transporting] A chain</fullName>
    </alternativeName>
    <alternativeName>
        <fullName evidence="9">Potassium-binding and translocating subunit A</fullName>
    </alternativeName>
    <alternativeName>
        <fullName evidence="9">Potassium-translocating ATPase A chain</fullName>
    </alternativeName>
</protein>
<dbReference type="GO" id="GO:0030955">
    <property type="term" value="F:potassium ion binding"/>
    <property type="evidence" value="ECO:0007669"/>
    <property type="project" value="UniProtKB-UniRule"/>
</dbReference>
<evidence type="ECO:0000256" key="7">
    <source>
        <dbReference type="ARBA" id="ARBA00023065"/>
    </source>
</evidence>
<feature type="transmembrane region" description="Helical" evidence="9">
    <location>
        <begin position="196"/>
        <end position="216"/>
    </location>
</feature>
<proteinExistence type="inferred from homology"/>
<sequence>MAWVQLIVFCAVLLAIVPLLGGYIARVFTYEARRPQTWKQYAVSLITFSVLSWLFLYLVLRARMPWDLSFNTTSSFVTNTNWQYYAGETTLTGFIQMVGLAVQNFVSAAVGLVVAIVLIRGIAGRPLGNFFEDLTRAVVRILLPISFVGALILASQGVVQSLDLPVASQEIIKVLGTNGGGFFNVNSAMPFENPNGLTNVLEMLAMLAIPASLTFTYGRMVGSARQGWTIFGVMFAIFLAGVVVVYLAELQATPAQQAAGLTGANLEGKELRFGTGGSALWTVVTTATSTGAVNAAFESLTGIGGLVPMVNLAFGESIFGGVGTGLYTMLLYVLLAVFIGGLMVGRTPEFLGKKLEGREIKLIVLALLVTPLAVLVTTSIAISTDYGQASIYAAGPQGFSESLYAYMSQANNNGSAFAGYTGVTFADLLGGLTMLIGRFAPIVLTLAVAGALATKRVAPAGLGTMRTDTPTFAGLITATVVIVGALTFLPALLLGPVVQGLTTQLF</sequence>
<comment type="subunit">
    <text evidence="9">The system is composed of three essential subunits: KdpA, KdpB and KdpC.</text>
</comment>
<evidence type="ECO:0000313" key="11">
    <source>
        <dbReference type="Proteomes" id="UP001147653"/>
    </source>
</evidence>
<reference evidence="10" key="1">
    <citation type="submission" date="2022-10" db="EMBL/GenBank/DDBJ databases">
        <title>The WGS of Solirubrobacter phytolaccae KCTC 29190.</title>
        <authorList>
            <person name="Jiang Z."/>
        </authorList>
    </citation>
    <scope>NUCLEOTIDE SEQUENCE</scope>
    <source>
        <strain evidence="10">KCTC 29190</strain>
    </source>
</reference>
<dbReference type="Pfam" id="PF03814">
    <property type="entry name" value="KdpA"/>
    <property type="match status" value="1"/>
</dbReference>
<keyword evidence="7 9" id="KW-0406">Ion transport</keyword>
<comment type="caution">
    <text evidence="10">The sequence shown here is derived from an EMBL/GenBank/DDBJ whole genome shotgun (WGS) entry which is preliminary data.</text>
</comment>
<keyword evidence="1 9" id="KW-0813">Transport</keyword>
<feature type="transmembrane region" description="Helical" evidence="9">
    <location>
        <begin position="41"/>
        <end position="60"/>
    </location>
</feature>